<evidence type="ECO:0000313" key="2">
    <source>
        <dbReference type="Proteomes" id="UP001234989"/>
    </source>
</evidence>
<dbReference type="AlphaFoldDB" id="A0AAF0QQ96"/>
<dbReference type="InterPro" id="IPR025886">
    <property type="entry name" value="PP2-like"/>
</dbReference>
<accession>A0AAF0QQ96</accession>
<evidence type="ECO:0000313" key="1">
    <source>
        <dbReference type="EMBL" id="WMV25305.1"/>
    </source>
</evidence>
<evidence type="ECO:0008006" key="3">
    <source>
        <dbReference type="Google" id="ProtNLM"/>
    </source>
</evidence>
<organism evidence="1 2">
    <name type="scientific">Solanum verrucosum</name>
    <dbReference type="NCBI Taxonomy" id="315347"/>
    <lineage>
        <taxon>Eukaryota</taxon>
        <taxon>Viridiplantae</taxon>
        <taxon>Streptophyta</taxon>
        <taxon>Embryophyta</taxon>
        <taxon>Tracheophyta</taxon>
        <taxon>Spermatophyta</taxon>
        <taxon>Magnoliopsida</taxon>
        <taxon>eudicotyledons</taxon>
        <taxon>Gunneridae</taxon>
        <taxon>Pentapetalae</taxon>
        <taxon>asterids</taxon>
        <taxon>lamiids</taxon>
        <taxon>Solanales</taxon>
        <taxon>Solanaceae</taxon>
        <taxon>Solanoideae</taxon>
        <taxon>Solaneae</taxon>
        <taxon>Solanum</taxon>
    </lineage>
</organism>
<sequence length="158" mass="18029">MVAAREFGIIWGGHQSIGNDCLTQTPDSLKWLNFIGSVGLISEEKFELECCRKEPVIYFAYLVFKWEDGFYGLRNVKAVVRFVDSESDHEAKQLVKVVPFSGLGPRARLPLERGDGWMELKMGNIFNDTGDVEAQLIEFRNLGWKHGFIVQGIEFRPE</sequence>
<keyword evidence="2" id="KW-1185">Reference proteome</keyword>
<dbReference type="Proteomes" id="UP001234989">
    <property type="component" value="Chromosome 4"/>
</dbReference>
<dbReference type="EMBL" id="CP133615">
    <property type="protein sequence ID" value="WMV25305.1"/>
    <property type="molecule type" value="Genomic_DNA"/>
</dbReference>
<name>A0AAF0QQ96_SOLVR</name>
<dbReference type="PANTHER" id="PTHR32278">
    <property type="entry name" value="F-BOX DOMAIN-CONTAINING PROTEIN"/>
    <property type="match status" value="1"/>
</dbReference>
<dbReference type="PANTHER" id="PTHR32278:SF87">
    <property type="entry name" value="F-BOX DOMAIN-CONTAINING PROTEIN"/>
    <property type="match status" value="1"/>
</dbReference>
<proteinExistence type="predicted"/>
<gene>
    <name evidence="1" type="ORF">MTR67_018690</name>
</gene>
<dbReference type="Pfam" id="PF14299">
    <property type="entry name" value="PP2"/>
    <property type="match status" value="1"/>
</dbReference>
<reference evidence="1" key="1">
    <citation type="submission" date="2023-08" db="EMBL/GenBank/DDBJ databases">
        <title>A de novo genome assembly of Solanum verrucosum Schlechtendal, a Mexican diploid species geographically isolated from the other diploid A-genome species in potato relatives.</title>
        <authorList>
            <person name="Hosaka K."/>
        </authorList>
    </citation>
    <scope>NUCLEOTIDE SEQUENCE</scope>
    <source>
        <tissue evidence="1">Young leaves</tissue>
    </source>
</reference>
<protein>
    <recommendedName>
        <fullName evidence="3">F-box family protein</fullName>
    </recommendedName>
</protein>